<organism evidence="1 2">
    <name type="scientific">Phaeoacremonium minimum (strain UCR-PA7)</name>
    <name type="common">Esca disease fungus</name>
    <name type="synonym">Togninia minima</name>
    <dbReference type="NCBI Taxonomy" id="1286976"/>
    <lineage>
        <taxon>Eukaryota</taxon>
        <taxon>Fungi</taxon>
        <taxon>Dikarya</taxon>
        <taxon>Ascomycota</taxon>
        <taxon>Pezizomycotina</taxon>
        <taxon>Sordariomycetes</taxon>
        <taxon>Sordariomycetidae</taxon>
        <taxon>Togniniales</taxon>
        <taxon>Togniniaceae</taxon>
        <taxon>Phaeoacremonium</taxon>
    </lineage>
</organism>
<dbReference type="Gene3D" id="1.25.40.20">
    <property type="entry name" value="Ankyrin repeat-containing domain"/>
    <property type="match status" value="1"/>
</dbReference>
<accession>R8BQR7</accession>
<dbReference type="InterPro" id="IPR036770">
    <property type="entry name" value="Ankyrin_rpt-contain_sf"/>
</dbReference>
<dbReference type="AlphaFoldDB" id="R8BQR7"/>
<dbReference type="RefSeq" id="XP_007913533.1">
    <property type="nucleotide sequence ID" value="XM_007915342.1"/>
</dbReference>
<dbReference type="EMBL" id="KB932968">
    <property type="protein sequence ID" value="EOO01723.1"/>
    <property type="molecule type" value="Genomic_DNA"/>
</dbReference>
<dbReference type="HOGENOM" id="CLU_062278_0_0_1"/>
<gene>
    <name evidence="1" type="ORF">UCRPA7_2778</name>
</gene>
<reference evidence="2" key="1">
    <citation type="journal article" date="2013" name="Genome Announc.">
        <title>Draft genome sequence of the ascomycete Phaeoacremonium aleophilum strain UCR-PA7, a causal agent of the esca disease complex in grapevines.</title>
        <authorList>
            <person name="Blanco-Ulate B."/>
            <person name="Rolshausen P."/>
            <person name="Cantu D."/>
        </authorList>
    </citation>
    <scope>NUCLEOTIDE SEQUENCE [LARGE SCALE GENOMIC DNA]</scope>
    <source>
        <strain evidence="2">UCR-PA7</strain>
    </source>
</reference>
<evidence type="ECO:0000313" key="2">
    <source>
        <dbReference type="Proteomes" id="UP000014074"/>
    </source>
</evidence>
<dbReference type="GeneID" id="19323061"/>
<sequence length="250" mass="26988">MAATKCKACENDLILQVHEDEDDPSSETLSFPDDLELPCGCHFHWQCVMDDAAQIAVSLKCPSCDAYLPANQAGPSATNTVFHVSQGQRIPARYTSEGGVQDNYDILPEITEEAYLEAHPEARPARAFHVMCAEGDVGGVVDLLKGAAEEGADPDAILRYQDPLSENKSALHLAVEKQQEEIVWLLLWLASSLHESNFPAEAIAAAQAMGVEQRGSGSDIRLLKDSEGRNAKEYALRVGGRLGALAETLG</sequence>
<evidence type="ECO:0000313" key="1">
    <source>
        <dbReference type="EMBL" id="EOO01723.1"/>
    </source>
</evidence>
<dbReference type="Proteomes" id="UP000014074">
    <property type="component" value="Unassembled WGS sequence"/>
</dbReference>
<keyword evidence="2" id="KW-1185">Reference proteome</keyword>
<name>R8BQR7_PHAM7</name>
<proteinExistence type="predicted"/>
<dbReference type="KEGG" id="tmn:UCRPA7_2778"/>
<dbReference type="OrthoDB" id="46529at2759"/>
<dbReference type="eggNOG" id="ENOG502SBV2">
    <property type="taxonomic scope" value="Eukaryota"/>
</dbReference>
<protein>
    <submittedName>
        <fullName evidence="1">Putative ring finger-like protein</fullName>
    </submittedName>
</protein>